<organism evidence="3 4">
    <name type="scientific">Peteryoungia ipomoeae</name>
    <dbReference type="NCBI Taxonomy" id="1210932"/>
    <lineage>
        <taxon>Bacteria</taxon>
        <taxon>Pseudomonadati</taxon>
        <taxon>Pseudomonadota</taxon>
        <taxon>Alphaproteobacteria</taxon>
        <taxon>Hyphomicrobiales</taxon>
        <taxon>Rhizobiaceae</taxon>
        <taxon>Peteryoungia</taxon>
    </lineage>
</organism>
<dbReference type="AlphaFoldDB" id="A0A4S8P2X5"/>
<name>A0A4S8P2X5_9HYPH</name>
<sequence>MLNHHRIEDAPSVRPQGFANEGERERLSATALKAYRRLVGQWDLTGQQAAALLGVSLSTWERLKPDAAEKSLTQDQMTRISALVGIYKALHLLFADGMADRWIQLANNGPLFDRRTPVTAMIEGGIPHMLEVRRYLDAVRGGL</sequence>
<evidence type="ECO:0000313" key="3">
    <source>
        <dbReference type="EMBL" id="THV23152.1"/>
    </source>
</evidence>
<feature type="compositionally biased region" description="Basic and acidic residues" evidence="1">
    <location>
        <begin position="1"/>
        <end position="11"/>
    </location>
</feature>
<evidence type="ECO:0000313" key="4">
    <source>
        <dbReference type="Proteomes" id="UP000308828"/>
    </source>
</evidence>
<evidence type="ECO:0000259" key="2">
    <source>
        <dbReference type="Pfam" id="PF20432"/>
    </source>
</evidence>
<proteinExistence type="predicted"/>
<dbReference type="Proteomes" id="UP000308828">
    <property type="component" value="Unassembled WGS sequence"/>
</dbReference>
<dbReference type="GO" id="GO:0003677">
    <property type="term" value="F:DNA binding"/>
    <property type="evidence" value="ECO:0007669"/>
    <property type="project" value="InterPro"/>
</dbReference>
<protein>
    <submittedName>
        <fullName evidence="3">DUF2384 domain-containing protein</fullName>
    </submittedName>
</protein>
<accession>A0A4S8P2X5</accession>
<reference evidence="3 4" key="1">
    <citation type="submission" date="2019-04" db="EMBL/GenBank/DDBJ databases">
        <title>Genome sequence of strain shin9-1.</title>
        <authorList>
            <person name="Gao J."/>
            <person name="Sun J."/>
        </authorList>
    </citation>
    <scope>NUCLEOTIDE SEQUENCE [LARGE SCALE GENOMIC DNA]</scope>
    <source>
        <strain evidence="4">shin9-1</strain>
    </source>
</reference>
<dbReference type="EMBL" id="STGV01000003">
    <property type="protein sequence ID" value="THV23152.1"/>
    <property type="molecule type" value="Genomic_DNA"/>
</dbReference>
<dbReference type="OrthoDB" id="117888at2"/>
<evidence type="ECO:0000256" key="1">
    <source>
        <dbReference type="SAM" id="MobiDB-lite"/>
    </source>
</evidence>
<feature type="domain" description="Antitoxin Xre-like helix-turn-helix" evidence="2">
    <location>
        <begin position="26"/>
        <end position="85"/>
    </location>
</feature>
<comment type="caution">
    <text evidence="3">The sequence shown here is derived from an EMBL/GenBank/DDBJ whole genome shotgun (WGS) entry which is preliminary data.</text>
</comment>
<dbReference type="Pfam" id="PF20432">
    <property type="entry name" value="Xre-like-HTH"/>
    <property type="match status" value="1"/>
</dbReference>
<dbReference type="RefSeq" id="WP_136598594.1">
    <property type="nucleotide sequence ID" value="NZ_STGV01000003.1"/>
</dbReference>
<feature type="region of interest" description="Disordered" evidence="1">
    <location>
        <begin position="1"/>
        <end position="21"/>
    </location>
</feature>
<dbReference type="InterPro" id="IPR046847">
    <property type="entry name" value="Xre-like_HTH"/>
</dbReference>
<gene>
    <name evidence="3" type="ORF">FAA97_11115</name>
</gene>
<keyword evidence="4" id="KW-1185">Reference proteome</keyword>